<dbReference type="Proteomes" id="UP000184510">
    <property type="component" value="Unassembled WGS sequence"/>
</dbReference>
<dbReference type="InParanoid" id="A0A1M6H4K3"/>
<evidence type="ECO:0000313" key="2">
    <source>
        <dbReference type="EMBL" id="SHJ17103.1"/>
    </source>
</evidence>
<evidence type="ECO:0000313" key="3">
    <source>
        <dbReference type="Proteomes" id="UP000184510"/>
    </source>
</evidence>
<keyword evidence="1" id="KW-0812">Transmembrane</keyword>
<keyword evidence="1" id="KW-0472">Membrane</keyword>
<evidence type="ECO:0000256" key="1">
    <source>
        <dbReference type="SAM" id="Phobius"/>
    </source>
</evidence>
<evidence type="ECO:0008006" key="4">
    <source>
        <dbReference type="Google" id="ProtNLM"/>
    </source>
</evidence>
<keyword evidence="1" id="KW-1133">Transmembrane helix</keyword>
<protein>
    <recommendedName>
        <fullName evidence="4">CorA-like Mg2+ transporter protein</fullName>
    </recommendedName>
</protein>
<accession>A0A1M6H4K3</accession>
<dbReference type="AlphaFoldDB" id="A0A1M6H4K3"/>
<feature type="transmembrane region" description="Helical" evidence="1">
    <location>
        <begin position="218"/>
        <end position="242"/>
    </location>
</feature>
<feature type="transmembrane region" description="Helical" evidence="1">
    <location>
        <begin position="193"/>
        <end position="212"/>
    </location>
</feature>
<name>A0A1M6H4K3_9BACT</name>
<reference evidence="2 3" key="1">
    <citation type="submission" date="2016-11" db="EMBL/GenBank/DDBJ databases">
        <authorList>
            <person name="Jaros S."/>
            <person name="Januszkiewicz K."/>
            <person name="Wedrychowicz H."/>
        </authorList>
    </citation>
    <scope>NUCLEOTIDE SEQUENCE [LARGE SCALE GENOMIC DNA]</scope>
    <source>
        <strain evidence="2 3">DSM 18772</strain>
    </source>
</reference>
<sequence length="246" mass="27279">MESVTPNKSMIPKTWDVPAIFRNRLGEDVGRQRLMKEEGHLLVVLHEVPKAEDKGNRQGVIFWVDGMGEWKSTPSSGGRSELRELVERYRARIKALDDELEKTESPSEIHDVIDQATPVLRAARNMLVVVQELRQTLKDDLKVLAIRDLAVAAERAADLLVQDAKSSLDFLIARSAAQQAEAAAKATKEAQKLNRLAAFFFPLMTLAAVFGMNRPSEMVGYGGVWVVCLFGLILGGIVWSALRNGK</sequence>
<organism evidence="2 3">
    <name type="scientific">Rubritalea squalenifaciens DSM 18772</name>
    <dbReference type="NCBI Taxonomy" id="1123071"/>
    <lineage>
        <taxon>Bacteria</taxon>
        <taxon>Pseudomonadati</taxon>
        <taxon>Verrucomicrobiota</taxon>
        <taxon>Verrucomicrobiia</taxon>
        <taxon>Verrucomicrobiales</taxon>
        <taxon>Rubritaleaceae</taxon>
        <taxon>Rubritalea</taxon>
    </lineage>
</organism>
<keyword evidence="3" id="KW-1185">Reference proteome</keyword>
<dbReference type="EMBL" id="FQYR01000003">
    <property type="protein sequence ID" value="SHJ17103.1"/>
    <property type="molecule type" value="Genomic_DNA"/>
</dbReference>
<proteinExistence type="predicted"/>
<gene>
    <name evidence="2" type="ORF">SAMN02745181_1360</name>
</gene>